<evidence type="ECO:0008006" key="3">
    <source>
        <dbReference type="Google" id="ProtNLM"/>
    </source>
</evidence>
<comment type="caution">
    <text evidence="2">The sequence shown here is derived from an EMBL/GenBank/DDBJ whole genome shotgun (WGS) entry which is preliminary data.</text>
</comment>
<dbReference type="EMBL" id="QDCA01000003">
    <property type="protein sequence ID" value="KAA9534090.1"/>
    <property type="molecule type" value="Genomic_DNA"/>
</dbReference>
<dbReference type="RefSeq" id="WP_150884140.1">
    <property type="nucleotide sequence ID" value="NZ_QDCA01000003.1"/>
</dbReference>
<feature type="coiled-coil region" evidence="1">
    <location>
        <begin position="10"/>
        <end position="37"/>
    </location>
</feature>
<evidence type="ECO:0000256" key="1">
    <source>
        <dbReference type="SAM" id="Coils"/>
    </source>
</evidence>
<proteinExistence type="predicted"/>
<evidence type="ECO:0000313" key="2">
    <source>
        <dbReference type="EMBL" id="KAA9534090.1"/>
    </source>
</evidence>
<organism evidence="2">
    <name type="scientific">Listeria monocytogenes</name>
    <dbReference type="NCBI Taxonomy" id="1639"/>
    <lineage>
        <taxon>Bacteria</taxon>
        <taxon>Bacillati</taxon>
        <taxon>Bacillota</taxon>
        <taxon>Bacilli</taxon>
        <taxon>Bacillales</taxon>
        <taxon>Listeriaceae</taxon>
        <taxon>Listeria</taxon>
    </lineage>
</organism>
<gene>
    <name evidence="2" type="ORF">DCK33_08085</name>
</gene>
<reference evidence="2" key="1">
    <citation type="submission" date="2018-04" db="EMBL/GenBank/DDBJ databases">
        <title>Genome Analysis of a Prevalent Clone of Listeria monocytogenes Sequence Type 87 in China.</title>
        <authorList>
            <person name="Wang Y."/>
        </authorList>
    </citation>
    <scope>NUCLEOTIDE SEQUENCE</scope>
    <source>
        <strain evidence="2">ICDC_LM0449</strain>
    </source>
</reference>
<dbReference type="AlphaFoldDB" id="A0A6C8N4Z4"/>
<protein>
    <recommendedName>
        <fullName evidence="3">DUF771 domain-containing protein</fullName>
    </recommendedName>
</protein>
<keyword evidence="1" id="KW-0175">Coiled coil</keyword>
<sequence length="95" mass="11624">MLASIDKTLREIIREEVQQALNEYKAQQQKESSLKRMTRKEFMDYANLGWRYITENIWYHPDFIPLRYKNGNKWIVSVAGIKWFDDVWRKEHDQS</sequence>
<accession>A0A6C8N4Z4</accession>
<name>A0A6C8N4Z4_LISMN</name>